<dbReference type="Proteomes" id="UP000535509">
    <property type="component" value="Unassembled WGS sequence"/>
</dbReference>
<proteinExistence type="predicted"/>
<reference evidence="1 2" key="1">
    <citation type="submission" date="2018-06" db="EMBL/GenBank/DDBJ databases">
        <authorList>
            <consortium name="PulseNet: The National Subtyping Network for Foodborne Disease Surveillance"/>
            <person name="Tarr C.L."/>
            <person name="Trees E."/>
            <person name="Katz L.S."/>
            <person name="Carleton-Romer H.A."/>
            <person name="Stroika S."/>
            <person name="Kucerova Z."/>
            <person name="Roache K.F."/>
            <person name="Sabol A.L."/>
            <person name="Besser J."/>
            <person name="Gerner-Smidt P."/>
        </authorList>
    </citation>
    <scope>NUCLEOTIDE SEQUENCE [LARGE SCALE GENOMIC DNA]</scope>
    <source>
        <strain evidence="1 2">PNUSAC001503</strain>
    </source>
</reference>
<evidence type="ECO:0000313" key="1">
    <source>
        <dbReference type="EMBL" id="EAI8859968.1"/>
    </source>
</evidence>
<sequence length="297" mass="34232">MIDEKLSDNDAFNERTGNKLKRVNLEHLDRLEGLIKAHSPFNASYDVNRTQGLDFSELSYTEIFKNAIYLTPQSTEIAYKMAFLAKVSYKGDMQKDRQNLLSKIEFKDKYESTELFENKISSVCFLSGSNTLKRTISISELMKWAHYDENMLIKPHPLSDEKDLNELGVLLGKNKILKPEISAFDLLKNANRVYSTSSSELGLYAALMGKEVVDITNFVNADETAYAPLYRFINYPYNKDLSALISVLSSHLSGLFFYDDENLEEKLKEYFKALNELKNINKPYSNVEFKKRLKEIK</sequence>
<evidence type="ECO:0000313" key="2">
    <source>
        <dbReference type="Proteomes" id="UP000535509"/>
    </source>
</evidence>
<comment type="caution">
    <text evidence="1">The sequence shown here is derived from an EMBL/GenBank/DDBJ whole genome shotgun (WGS) entry which is preliminary data.</text>
</comment>
<dbReference type="AlphaFoldDB" id="A0A825BDW3"/>
<name>A0A825BDW3_CAMFE</name>
<protein>
    <submittedName>
        <fullName evidence="1">Uncharacterized protein</fullName>
    </submittedName>
</protein>
<accession>A0A825BDW3</accession>
<keyword evidence="2" id="KW-1185">Reference proteome</keyword>
<dbReference type="RefSeq" id="WP_035171303.1">
    <property type="nucleotide sequence ID" value="NZ_CP059437.1"/>
</dbReference>
<dbReference type="EMBL" id="AABTCC010000043">
    <property type="protein sequence ID" value="EAI8859968.1"/>
    <property type="molecule type" value="Genomic_DNA"/>
</dbReference>
<gene>
    <name evidence="1" type="ORF">CX802_09045</name>
</gene>
<organism evidence="1 2">
    <name type="scientific">Campylobacter fetus</name>
    <dbReference type="NCBI Taxonomy" id="196"/>
    <lineage>
        <taxon>Bacteria</taxon>
        <taxon>Pseudomonadati</taxon>
        <taxon>Campylobacterota</taxon>
        <taxon>Epsilonproteobacteria</taxon>
        <taxon>Campylobacterales</taxon>
        <taxon>Campylobacteraceae</taxon>
        <taxon>Campylobacter</taxon>
    </lineage>
</organism>